<name>A0AB40B6P9_DIOCR</name>
<dbReference type="SUPFAM" id="SSF48371">
    <property type="entry name" value="ARM repeat"/>
    <property type="match status" value="2"/>
</dbReference>
<accession>A0AB40B6P9</accession>
<dbReference type="RefSeq" id="XP_039122414.1">
    <property type="nucleotide sequence ID" value="XM_039266480.1"/>
</dbReference>
<evidence type="ECO:0000256" key="2">
    <source>
        <dbReference type="ARBA" id="ARBA00022540"/>
    </source>
</evidence>
<dbReference type="SMART" id="SM00543">
    <property type="entry name" value="MIF4G"/>
    <property type="match status" value="2"/>
</dbReference>
<dbReference type="GeneID" id="120258975"/>
<dbReference type="GO" id="GO:0003729">
    <property type="term" value="F:mRNA binding"/>
    <property type="evidence" value="ECO:0007669"/>
    <property type="project" value="TreeGrafter"/>
</dbReference>
<organism evidence="5 6">
    <name type="scientific">Dioscorea cayennensis subsp. rotundata</name>
    <name type="common">White Guinea yam</name>
    <name type="synonym">Dioscorea rotundata</name>
    <dbReference type="NCBI Taxonomy" id="55577"/>
    <lineage>
        <taxon>Eukaryota</taxon>
        <taxon>Viridiplantae</taxon>
        <taxon>Streptophyta</taxon>
        <taxon>Embryophyta</taxon>
        <taxon>Tracheophyta</taxon>
        <taxon>Spermatophyta</taxon>
        <taxon>Magnoliopsida</taxon>
        <taxon>Liliopsida</taxon>
        <taxon>Dioscoreales</taxon>
        <taxon>Dioscoreaceae</taxon>
        <taxon>Dioscorea</taxon>
    </lineage>
</organism>
<dbReference type="InterPro" id="IPR003890">
    <property type="entry name" value="MIF4G-like_typ-3"/>
</dbReference>
<protein>
    <submittedName>
        <fullName evidence="6">Uncharacterized protein LOC120258975 isoform X1</fullName>
    </submittedName>
</protein>
<keyword evidence="2" id="KW-0396">Initiation factor</keyword>
<dbReference type="Gene3D" id="1.25.40.180">
    <property type="match status" value="2"/>
</dbReference>
<dbReference type="Pfam" id="PF02854">
    <property type="entry name" value="MIF4G"/>
    <property type="match status" value="2"/>
</dbReference>
<gene>
    <name evidence="6" type="primary">LOC120258975</name>
</gene>
<dbReference type="AlphaFoldDB" id="A0AB40B6P9"/>
<reference evidence="6" key="1">
    <citation type="submission" date="2025-08" db="UniProtKB">
        <authorList>
            <consortium name="RefSeq"/>
        </authorList>
    </citation>
    <scope>IDENTIFICATION</scope>
</reference>
<evidence type="ECO:0000313" key="5">
    <source>
        <dbReference type="Proteomes" id="UP001515500"/>
    </source>
</evidence>
<keyword evidence="3" id="KW-0648">Protein biosynthesis</keyword>
<dbReference type="PANTHER" id="PTHR23253:SF9">
    <property type="entry name" value="EUKARYOTIC TRANSLATION INITIATION FACTOR 4 GAMMA 2"/>
    <property type="match status" value="1"/>
</dbReference>
<evidence type="ECO:0000256" key="1">
    <source>
        <dbReference type="ARBA" id="ARBA00005775"/>
    </source>
</evidence>
<dbReference type="InterPro" id="IPR016024">
    <property type="entry name" value="ARM-type_fold"/>
</dbReference>
<evidence type="ECO:0000313" key="6">
    <source>
        <dbReference type="RefSeq" id="XP_039122414.1"/>
    </source>
</evidence>
<dbReference type="GO" id="GO:0016281">
    <property type="term" value="C:eukaryotic translation initiation factor 4F complex"/>
    <property type="evidence" value="ECO:0007669"/>
    <property type="project" value="TreeGrafter"/>
</dbReference>
<keyword evidence="5" id="KW-1185">Reference proteome</keyword>
<comment type="similarity">
    <text evidence="1">Belongs to the eukaryotic initiation factor 4G family.</text>
</comment>
<dbReference type="Proteomes" id="UP001515500">
    <property type="component" value="Chromosome 4"/>
</dbReference>
<evidence type="ECO:0000256" key="3">
    <source>
        <dbReference type="ARBA" id="ARBA00022917"/>
    </source>
</evidence>
<feature type="domain" description="MIF4G" evidence="4">
    <location>
        <begin position="395"/>
        <end position="619"/>
    </location>
</feature>
<dbReference type="GO" id="GO:0003743">
    <property type="term" value="F:translation initiation factor activity"/>
    <property type="evidence" value="ECO:0007669"/>
    <property type="project" value="UniProtKB-KW"/>
</dbReference>
<proteinExistence type="inferred from homology"/>
<sequence length="793" mass="91852">MPAIPSMALNEIHTAEKRYEVGREFGKQEAKQRQLRSILNKLTPANFEVLFEQVLDVALVDASVVPDFVSQIVGRAIGEPIYCEMYAELCYLIDGKLSVYYSSDNNIFTVKRLVLNECQKICERDFGVVDEETIKLSEDGRNYDKIKTHIHMLGSIQFIGELFKTTMIPLKIMHHIIQVLLEGYQNPDEKNIEALCLLMSTAGEMLDGKSEKLMDKYFCRMLELSANKKLSSRVRFKVMNAIDLRNNDWQERRKIERPTKIWEMHLACKRHTQYRPYGFTIISQTQLDYDSPVPCVQDVFEEGVLNRRYEHIGRTLSRSSPNDLIRSSHAKMLDPDNPDRLPFGYGSREHQLGPSDVVETQRKLVPSSRTPLVVLHKAERRYEVGRVFGREDAKQRKLRAILNKLTFQNLGKLLLEVREVNIEHIITLSGFVSQIFDKALLEPTYSEVYANFCSCLVNELPGFHRNDETVTFRRLLLTKCQEKFERRDRDQPPVKGGEGEGIDSKLYEVDSKVSEFQGCHQRLGNIQFIGELYRVRMLAEGIMLCCIQTLLNGHQSPNGEDIEALCKLISIIGDKIDHPRTKKRLDAYFVIMEQLSTSQKLSHRIRFMLMDVIDLRQNEWQRIRKTEKLQKTEDVHTIYRNGLNVIDLCSSDENDVNLDDHFVNNTCLDAKIPRKERMVEEDCYILEPDACQSLAADLEHKVALTDDSEEDVCIISEKGQVACRDYPHPRHLCAQYPFNLTNHENSCSQCYCYVCDERAPCEQWEGQLGHCHASDKEHKWIDLRAVFRIKRKI</sequence>
<feature type="domain" description="MIF4G" evidence="4">
    <location>
        <begin position="32"/>
        <end position="248"/>
    </location>
</feature>
<evidence type="ECO:0000259" key="4">
    <source>
        <dbReference type="SMART" id="SM00543"/>
    </source>
</evidence>
<dbReference type="PANTHER" id="PTHR23253">
    <property type="entry name" value="EUKARYOTIC TRANSLATION INITIATION FACTOR 4 GAMMA"/>
    <property type="match status" value="1"/>
</dbReference>